<evidence type="ECO:0000256" key="4">
    <source>
        <dbReference type="RuleBase" id="RU003631"/>
    </source>
</evidence>
<dbReference type="GO" id="GO:0003735">
    <property type="term" value="F:structural constituent of ribosome"/>
    <property type="evidence" value="ECO:0007669"/>
    <property type="project" value="InterPro"/>
</dbReference>
<dbReference type="InterPro" id="IPR001865">
    <property type="entry name" value="Ribosomal_uS2"/>
</dbReference>
<gene>
    <name evidence="6" type="ORF">BZG36_00681</name>
</gene>
<dbReference type="PRINTS" id="PR00395">
    <property type="entry name" value="RIBOSOMALS2"/>
</dbReference>
<evidence type="ECO:0008006" key="8">
    <source>
        <dbReference type="Google" id="ProtNLM"/>
    </source>
</evidence>
<keyword evidence="3 4" id="KW-0687">Ribonucleoprotein</keyword>
<dbReference type="Gene3D" id="3.40.50.10490">
    <property type="entry name" value="Glucose-6-phosphate isomerase like protein, domain 1"/>
    <property type="match status" value="1"/>
</dbReference>
<dbReference type="SUPFAM" id="SSF52313">
    <property type="entry name" value="Ribosomal protein S2"/>
    <property type="match status" value="1"/>
</dbReference>
<feature type="compositionally biased region" description="Basic and acidic residues" evidence="5">
    <location>
        <begin position="245"/>
        <end position="259"/>
    </location>
</feature>
<dbReference type="EMBL" id="MVBO01000004">
    <property type="protein sequence ID" value="OZJ06297.1"/>
    <property type="molecule type" value="Genomic_DNA"/>
</dbReference>
<dbReference type="GO" id="GO:0005763">
    <property type="term" value="C:mitochondrial small ribosomal subunit"/>
    <property type="evidence" value="ECO:0007669"/>
    <property type="project" value="TreeGrafter"/>
</dbReference>
<proteinExistence type="inferred from homology"/>
<dbReference type="Pfam" id="PF00318">
    <property type="entry name" value="Ribosomal_S2"/>
    <property type="match status" value="2"/>
</dbReference>
<dbReference type="PANTHER" id="PTHR12534">
    <property type="entry name" value="30S RIBOSOMAL PROTEIN S2 PROKARYOTIC AND ORGANELLAR"/>
    <property type="match status" value="1"/>
</dbReference>
<comment type="caution">
    <text evidence="6">The sequence shown here is derived from an EMBL/GenBank/DDBJ whole genome shotgun (WGS) entry which is preliminary data.</text>
</comment>
<name>A0A261Y6R4_9FUNG</name>
<comment type="similarity">
    <text evidence="1 4">Belongs to the universal ribosomal protein uS2 family.</text>
</comment>
<accession>A0A261Y6R4</accession>
<reference evidence="6 7" key="1">
    <citation type="journal article" date="2017" name="Mycologia">
        <title>Bifiguratus adelaidae, gen. et sp. nov., a new member of Mucoromycotina in endophytic and soil-dwelling habitats.</title>
        <authorList>
            <person name="Torres-Cruz T.J."/>
            <person name="Billingsley Tobias T.L."/>
            <person name="Almatruk M."/>
            <person name="Hesse C."/>
            <person name="Kuske C.R."/>
            <person name="Desiro A."/>
            <person name="Benucci G.M."/>
            <person name="Bonito G."/>
            <person name="Stajich J.E."/>
            <person name="Dunlap C."/>
            <person name="Arnold A.E."/>
            <person name="Porras-Alfaro A."/>
        </authorList>
    </citation>
    <scope>NUCLEOTIDE SEQUENCE [LARGE SCALE GENOMIC DNA]</scope>
    <source>
        <strain evidence="6 7">AZ0501</strain>
    </source>
</reference>
<dbReference type="Proteomes" id="UP000242875">
    <property type="component" value="Unassembled WGS sequence"/>
</dbReference>
<evidence type="ECO:0000256" key="1">
    <source>
        <dbReference type="ARBA" id="ARBA00006242"/>
    </source>
</evidence>
<evidence type="ECO:0000256" key="3">
    <source>
        <dbReference type="ARBA" id="ARBA00023274"/>
    </source>
</evidence>
<protein>
    <recommendedName>
        <fullName evidence="8">Ribosomal protein S2</fullName>
    </recommendedName>
</protein>
<dbReference type="GO" id="GO:0006412">
    <property type="term" value="P:translation"/>
    <property type="evidence" value="ECO:0007669"/>
    <property type="project" value="InterPro"/>
</dbReference>
<feature type="region of interest" description="Disordered" evidence="5">
    <location>
        <begin position="245"/>
        <end position="265"/>
    </location>
</feature>
<organism evidence="6 7">
    <name type="scientific">Bifiguratus adelaidae</name>
    <dbReference type="NCBI Taxonomy" id="1938954"/>
    <lineage>
        <taxon>Eukaryota</taxon>
        <taxon>Fungi</taxon>
        <taxon>Fungi incertae sedis</taxon>
        <taxon>Mucoromycota</taxon>
        <taxon>Mucoromycotina</taxon>
        <taxon>Endogonomycetes</taxon>
        <taxon>Endogonales</taxon>
        <taxon>Endogonales incertae sedis</taxon>
        <taxon>Bifiguratus</taxon>
    </lineage>
</organism>
<dbReference type="InterPro" id="IPR005706">
    <property type="entry name" value="Ribosomal_uS2_bac/mit/plastid"/>
</dbReference>
<evidence type="ECO:0000256" key="5">
    <source>
        <dbReference type="SAM" id="MobiDB-lite"/>
    </source>
</evidence>
<sequence>MLRLTLGRRWLTASATRHSLQPKVTEQLAQLVPETSLKPIHARPTQTTSPSDLTISKLLAAGLHLGHSTSQWNPTTLPYMYGTRQGISIINLEQTLTHLRRACQVVRDISYRGGNVLFIGTRPGIGQAMVRAAQHCEGYHVSTKWVPGTLTNAAQVLGRHSTDSDDLFKPDVMVIMNPMENEIALSEAVLHHIPTIALVDSNYDPRKVTFPIPANDDSIRGVELLARVLSEAAREGLVQRKHAMDLAEKANRKPVEKRPNKTYKK</sequence>
<dbReference type="InterPro" id="IPR018130">
    <property type="entry name" value="Ribosomal_uS2_CS"/>
</dbReference>
<dbReference type="NCBIfam" id="TIGR01011">
    <property type="entry name" value="rpsB_bact"/>
    <property type="match status" value="1"/>
</dbReference>
<evidence type="ECO:0000256" key="2">
    <source>
        <dbReference type="ARBA" id="ARBA00022980"/>
    </source>
</evidence>
<dbReference type="OrthoDB" id="2320368at2759"/>
<dbReference type="PROSITE" id="PS00963">
    <property type="entry name" value="RIBOSOMAL_S2_2"/>
    <property type="match status" value="1"/>
</dbReference>
<dbReference type="CDD" id="cd01425">
    <property type="entry name" value="RPS2"/>
    <property type="match status" value="1"/>
</dbReference>
<evidence type="ECO:0000313" key="6">
    <source>
        <dbReference type="EMBL" id="OZJ06297.1"/>
    </source>
</evidence>
<dbReference type="AlphaFoldDB" id="A0A261Y6R4"/>
<dbReference type="PROSITE" id="PS00962">
    <property type="entry name" value="RIBOSOMAL_S2_1"/>
    <property type="match status" value="1"/>
</dbReference>
<dbReference type="InterPro" id="IPR023591">
    <property type="entry name" value="Ribosomal_uS2_flav_dom_sf"/>
</dbReference>
<evidence type="ECO:0000313" key="7">
    <source>
        <dbReference type="Proteomes" id="UP000242875"/>
    </source>
</evidence>
<dbReference type="PANTHER" id="PTHR12534:SF0">
    <property type="entry name" value="SMALL RIBOSOMAL SUBUNIT PROTEIN US2M"/>
    <property type="match status" value="1"/>
</dbReference>
<keyword evidence="2 4" id="KW-0689">Ribosomal protein</keyword>
<keyword evidence="7" id="KW-1185">Reference proteome</keyword>
<dbReference type="HAMAP" id="MF_00291_B">
    <property type="entry name" value="Ribosomal_uS2_B"/>
    <property type="match status" value="1"/>
</dbReference>